<gene>
    <name evidence="12" type="ORF">g.6971</name>
</gene>
<keyword evidence="4" id="KW-0808">Transferase</keyword>
<dbReference type="Pfam" id="PF25467">
    <property type="entry name" value="NOL9_C"/>
    <property type="match status" value="1"/>
</dbReference>
<evidence type="ECO:0000256" key="4">
    <source>
        <dbReference type="ARBA" id="ARBA00022679"/>
    </source>
</evidence>
<dbReference type="AlphaFoldDB" id="A0A1D2A1X6"/>
<evidence type="ECO:0000256" key="1">
    <source>
        <dbReference type="ARBA" id="ARBA00004604"/>
    </source>
</evidence>
<sequence>MPAKAKRNSSNQLESLATPKKPIKPGAYGLRQDGSVLHATLPPGKPLVFLGEAVLHVMRGRALFNGATLGSGSVCSIAADAVNSGPLLISQAAEGNHFPFAPTASVLYLQLRPLPAEQRLSGGLGSTTAARMADDVGYQAWLHNDPSAPGCLATPDIWSQAVEEMAGLAYPGAVYAVVGSKKVGKSTLGRLLVNELLSTHSSVAYLETDCGQPEFGPPGLVSLSLVSRPLTGPPFLHPAHPPLASYFVGDVSPASHPQRYAACVAALRAAHGALAPDAPLLVNTHGWTRGAGLEALRDLLAAARPACVAHVSCGDPRRDLPPGAWWAEEGAPDAAHAPPLQPRIWLLPPLRGPGAVGPASPAAPRPGGEDPGGAAPRPGAAAVDLRGAQWASFARRCAAAMGQGGALAHGAAPGDALAAAVPYEAAWDDLRLESLFTRPLAADQAARALNCSVVGLCCSGAPPGGGGGGGEADGGCRAAGTDGDGSEGARAQCASREDAVPLLAEAAVRAPRAPRTLLGPRCLGVGIVRAVDGERRRVLLLAPLPPAELAGVDTLQLGRLELPGPLLQTPGARAPYMSVHCLPTLGTGAGAIRSRNNLARARQADRGD</sequence>
<proteinExistence type="inferred from homology"/>
<dbReference type="PANTHER" id="PTHR12755">
    <property type="entry name" value="CLEAVAGE/POLYADENYLATION FACTOR IA SUBUNIT CLP1P"/>
    <property type="match status" value="1"/>
</dbReference>
<feature type="region of interest" description="Disordered" evidence="9">
    <location>
        <begin position="1"/>
        <end position="24"/>
    </location>
</feature>
<dbReference type="GO" id="GO:0000448">
    <property type="term" value="P:cleavage in ITS2 between 5.8S rRNA and LSU-rRNA of tricistronic rRNA transcript (SSU-rRNA, 5.8S rRNA, LSU-rRNA)"/>
    <property type="evidence" value="ECO:0007669"/>
    <property type="project" value="TreeGrafter"/>
</dbReference>
<keyword evidence="8" id="KW-0539">Nucleus</keyword>
<dbReference type="GO" id="GO:0005730">
    <property type="term" value="C:nucleolus"/>
    <property type="evidence" value="ECO:0007669"/>
    <property type="project" value="UniProtKB-SubCell"/>
</dbReference>
<keyword evidence="7" id="KW-0067">ATP-binding</keyword>
<keyword evidence="6" id="KW-0418">Kinase</keyword>
<evidence type="ECO:0000256" key="6">
    <source>
        <dbReference type="ARBA" id="ARBA00022777"/>
    </source>
</evidence>
<dbReference type="SUPFAM" id="SSF52540">
    <property type="entry name" value="P-loop containing nucleoside triphosphate hydrolases"/>
    <property type="match status" value="1"/>
</dbReference>
<protein>
    <submittedName>
        <fullName evidence="12">Uncharacterized protein</fullName>
    </submittedName>
</protein>
<evidence type="ECO:0000256" key="3">
    <source>
        <dbReference type="ARBA" id="ARBA00022552"/>
    </source>
</evidence>
<dbReference type="InterPro" id="IPR045116">
    <property type="entry name" value="Clp1/Grc3"/>
</dbReference>
<dbReference type="InterPro" id="IPR057570">
    <property type="entry name" value="NOL9_C"/>
</dbReference>
<evidence type="ECO:0000256" key="2">
    <source>
        <dbReference type="ARBA" id="ARBA00011003"/>
    </source>
</evidence>
<feature type="region of interest" description="Disordered" evidence="9">
    <location>
        <begin position="355"/>
        <end position="381"/>
    </location>
</feature>
<comment type="similarity">
    <text evidence="2">Belongs to the Clp1 family. NOL9/GRC3 subfamily.</text>
</comment>
<dbReference type="Gene3D" id="3.40.50.300">
    <property type="entry name" value="P-loop containing nucleotide triphosphate hydrolases"/>
    <property type="match status" value="1"/>
</dbReference>
<evidence type="ECO:0000256" key="9">
    <source>
        <dbReference type="SAM" id="MobiDB-lite"/>
    </source>
</evidence>
<keyword evidence="5" id="KW-0547">Nucleotide-binding</keyword>
<feature type="domain" description="Clp1 P-loop" evidence="10">
    <location>
        <begin position="179"/>
        <end position="310"/>
    </location>
</feature>
<dbReference type="InterPro" id="IPR032319">
    <property type="entry name" value="CLP1_P"/>
</dbReference>
<evidence type="ECO:0000259" key="10">
    <source>
        <dbReference type="Pfam" id="PF16575"/>
    </source>
</evidence>
<name>A0A1D2A1X6_AUXPR</name>
<evidence type="ECO:0000256" key="7">
    <source>
        <dbReference type="ARBA" id="ARBA00022840"/>
    </source>
</evidence>
<keyword evidence="3" id="KW-0698">rRNA processing</keyword>
<evidence type="ECO:0000256" key="8">
    <source>
        <dbReference type="ARBA" id="ARBA00023242"/>
    </source>
</evidence>
<evidence type="ECO:0000259" key="11">
    <source>
        <dbReference type="Pfam" id="PF25467"/>
    </source>
</evidence>
<dbReference type="PANTHER" id="PTHR12755:SF3">
    <property type="entry name" value="POLYNUCLEOTIDE 5'-HYDROXYL-KINASE NOL9"/>
    <property type="match status" value="1"/>
</dbReference>
<dbReference type="EMBL" id="GDKF01005699">
    <property type="protein sequence ID" value="JAT72923.1"/>
    <property type="molecule type" value="Transcribed_RNA"/>
</dbReference>
<dbReference type="GO" id="GO:0005524">
    <property type="term" value="F:ATP binding"/>
    <property type="evidence" value="ECO:0007669"/>
    <property type="project" value="UniProtKB-KW"/>
</dbReference>
<organism evidence="12">
    <name type="scientific">Auxenochlorella protothecoides</name>
    <name type="common">Green microalga</name>
    <name type="synonym">Chlorella protothecoides</name>
    <dbReference type="NCBI Taxonomy" id="3075"/>
    <lineage>
        <taxon>Eukaryota</taxon>
        <taxon>Viridiplantae</taxon>
        <taxon>Chlorophyta</taxon>
        <taxon>core chlorophytes</taxon>
        <taxon>Trebouxiophyceae</taxon>
        <taxon>Chlorellales</taxon>
        <taxon>Chlorellaceae</taxon>
        <taxon>Auxenochlorella</taxon>
    </lineage>
</organism>
<dbReference type="Pfam" id="PF16575">
    <property type="entry name" value="CLP1_P"/>
    <property type="match status" value="1"/>
</dbReference>
<dbReference type="InterPro" id="IPR027417">
    <property type="entry name" value="P-loop_NTPase"/>
</dbReference>
<evidence type="ECO:0000256" key="5">
    <source>
        <dbReference type="ARBA" id="ARBA00022741"/>
    </source>
</evidence>
<evidence type="ECO:0000313" key="12">
    <source>
        <dbReference type="EMBL" id="JAT72923.1"/>
    </source>
</evidence>
<dbReference type="GO" id="GO:0051731">
    <property type="term" value="F:polynucleotide 5'-hydroxyl-kinase activity"/>
    <property type="evidence" value="ECO:0007669"/>
    <property type="project" value="InterPro"/>
</dbReference>
<reference evidence="12" key="1">
    <citation type="submission" date="2015-08" db="EMBL/GenBank/DDBJ databases">
        <authorList>
            <person name="Babu N.S."/>
            <person name="Beckwith C.J."/>
            <person name="Beseler K.G."/>
            <person name="Brison A."/>
            <person name="Carone J.V."/>
            <person name="Caskin T.P."/>
            <person name="Diamond M."/>
            <person name="Durham M.E."/>
            <person name="Foxe J.M."/>
            <person name="Go M."/>
            <person name="Henderson B.A."/>
            <person name="Jones I.B."/>
            <person name="McGettigan J.A."/>
            <person name="Micheletti S.J."/>
            <person name="Nasrallah M.E."/>
            <person name="Ortiz D."/>
            <person name="Piller C.R."/>
            <person name="Privatt S.R."/>
            <person name="Schneider S.L."/>
            <person name="Sharp S."/>
            <person name="Smith T.C."/>
            <person name="Stanton J.D."/>
            <person name="Ullery H.E."/>
            <person name="Wilson R.J."/>
            <person name="Serrano M.G."/>
            <person name="Buck G."/>
            <person name="Lee V."/>
            <person name="Wang Y."/>
            <person name="Carvalho R."/>
            <person name="Voegtly L."/>
            <person name="Shi R."/>
            <person name="Duckworth R."/>
            <person name="Johnson A."/>
            <person name="Loviza R."/>
            <person name="Walstead R."/>
            <person name="Shah Z."/>
            <person name="Kiflezghi M."/>
            <person name="Wade K."/>
            <person name="Ball S.L."/>
            <person name="Bradley K.W."/>
            <person name="Asai D.J."/>
            <person name="Bowman C.A."/>
            <person name="Russell D.A."/>
            <person name="Pope W.H."/>
            <person name="Jacobs-Sera D."/>
            <person name="Hendrix R.W."/>
            <person name="Hatfull G.F."/>
        </authorList>
    </citation>
    <scope>NUCLEOTIDE SEQUENCE</scope>
</reference>
<feature type="domain" description="NOL9 C-terminal" evidence="11">
    <location>
        <begin position="520"/>
        <end position="563"/>
    </location>
</feature>
<comment type="subcellular location">
    <subcellularLocation>
        <location evidence="1">Nucleus</location>
        <location evidence="1">Nucleolus</location>
    </subcellularLocation>
</comment>
<accession>A0A1D2A1X6</accession>